<dbReference type="PANTHER" id="PTHR40050">
    <property type="entry name" value="INNER SPORE COAT PROTEIN H"/>
    <property type="match status" value="1"/>
</dbReference>
<dbReference type="OrthoDB" id="10267127at2759"/>
<reference evidence="2 3" key="1">
    <citation type="journal article" date="2018" name="G3 (Bethesda)">
        <title>Phylogenetic and Phylogenomic Definition of Rhizopus Species.</title>
        <authorList>
            <person name="Gryganskyi A.P."/>
            <person name="Golan J."/>
            <person name="Dolatabadi S."/>
            <person name="Mondo S."/>
            <person name="Robb S."/>
            <person name="Idnurm A."/>
            <person name="Muszewska A."/>
            <person name="Steczkiewicz K."/>
            <person name="Masonjones S."/>
            <person name="Liao H.L."/>
            <person name="Gajdeczka M.T."/>
            <person name="Anike F."/>
            <person name="Vuek A."/>
            <person name="Anishchenko I.M."/>
            <person name="Voigt K."/>
            <person name="de Hoog G.S."/>
            <person name="Smith M.E."/>
            <person name="Heitman J."/>
            <person name="Vilgalys R."/>
            <person name="Stajich J.E."/>
        </authorList>
    </citation>
    <scope>NUCLEOTIDE SEQUENCE [LARGE SCALE GENOMIC DNA]</scope>
    <source>
        <strain evidence="2 3">LSU 92-RS-03</strain>
    </source>
</reference>
<sequence>MSLLKYILATVLLVSVYAIEYRVIVPEQPSKVSVLIDGTHFSLEADHIFPILYKGNGPIAQSGYQYHTNQTESFMRRPVQKNTPNEFFDRSWNTQIPLPLPQIYAPLPAIDRISSALHKSNEIPTIHLLADPAQINALHRNISADLAIQTQLHYLSNHDLQQRPEVELSLSGRTSRNLPKLAYNLKLKTDLYGYRRLKLRSLSTDPSYIREQVSYNFIRSVGLISSEFSYVRLVINQQPMGLFGLVDTFKGNWLSNVFANGRADYERGILYEGVRHTSASEALGLRSDLSFMSNLTSYGAGQYKIKVKGVEKKGYRPLQKLTRFIANAPNDTKIWNKHLDTESFLRSMALEVLLGYGDGYLTMCDNFYLYQHPDTKQFIYIPSDLDLTLGNTFFKQSDMTSGNYSRIPAIHTRPLFINMMRIPEFKQRFEWLIQDINLKLMDPALIFSHYKRIADLITEDVAWDQKLPRVGGTYYSEIAGAIQTHNTQITSQAHVPDNADVPSLIDMGLRLDGSIPFKQAIDGPTGHISLPSIKDWFFTVYHNINNFFRDLQN</sequence>
<keyword evidence="1" id="KW-0732">Signal</keyword>
<dbReference type="STRING" id="4846.A0A367ITW1"/>
<feature type="signal peptide" evidence="1">
    <location>
        <begin position="1"/>
        <end position="18"/>
    </location>
</feature>
<dbReference type="Pfam" id="PF08757">
    <property type="entry name" value="CotH"/>
    <property type="match status" value="1"/>
</dbReference>
<dbReference type="Proteomes" id="UP000253551">
    <property type="component" value="Unassembled WGS sequence"/>
</dbReference>
<gene>
    <name evidence="2" type="ORF">CU098_004137</name>
</gene>
<name>A0A367ITW1_RHIST</name>
<dbReference type="EMBL" id="PJQM01005654">
    <property type="protein sequence ID" value="RCH81130.1"/>
    <property type="molecule type" value="Genomic_DNA"/>
</dbReference>
<keyword evidence="3" id="KW-1185">Reference proteome</keyword>
<comment type="caution">
    <text evidence="2">The sequence shown here is derived from an EMBL/GenBank/DDBJ whole genome shotgun (WGS) entry which is preliminary data.</text>
</comment>
<dbReference type="PANTHER" id="PTHR40050:SF1">
    <property type="entry name" value="INNER SPORE COAT PROTEIN H"/>
    <property type="match status" value="1"/>
</dbReference>
<evidence type="ECO:0000313" key="3">
    <source>
        <dbReference type="Proteomes" id="UP000253551"/>
    </source>
</evidence>
<proteinExistence type="predicted"/>
<dbReference type="AlphaFoldDB" id="A0A367ITW1"/>
<protein>
    <recommendedName>
        <fullName evidence="4">Coth-domain-containing protein</fullName>
    </recommendedName>
</protein>
<evidence type="ECO:0000313" key="2">
    <source>
        <dbReference type="EMBL" id="RCH81130.1"/>
    </source>
</evidence>
<organism evidence="2 3">
    <name type="scientific">Rhizopus stolonifer</name>
    <name type="common">Rhizopus nigricans</name>
    <dbReference type="NCBI Taxonomy" id="4846"/>
    <lineage>
        <taxon>Eukaryota</taxon>
        <taxon>Fungi</taxon>
        <taxon>Fungi incertae sedis</taxon>
        <taxon>Mucoromycota</taxon>
        <taxon>Mucoromycotina</taxon>
        <taxon>Mucoromycetes</taxon>
        <taxon>Mucorales</taxon>
        <taxon>Mucorineae</taxon>
        <taxon>Rhizopodaceae</taxon>
        <taxon>Rhizopus</taxon>
    </lineage>
</organism>
<evidence type="ECO:0000256" key="1">
    <source>
        <dbReference type="SAM" id="SignalP"/>
    </source>
</evidence>
<accession>A0A367ITW1</accession>
<evidence type="ECO:0008006" key="4">
    <source>
        <dbReference type="Google" id="ProtNLM"/>
    </source>
</evidence>
<feature type="chain" id="PRO_5016619896" description="Coth-domain-containing protein" evidence="1">
    <location>
        <begin position="19"/>
        <end position="553"/>
    </location>
</feature>
<dbReference type="InterPro" id="IPR014867">
    <property type="entry name" value="Spore_coat_CotH_CotH2/3/7"/>
</dbReference>